<gene>
    <name evidence="13" type="primary">aceF</name>
    <name evidence="13" type="ORF">LHA_1896</name>
</gene>
<keyword evidence="14" id="KW-1185">Reference proteome</keyword>
<dbReference type="InterPro" id="IPR050743">
    <property type="entry name" value="2-oxoacid_DH_E2_comp"/>
</dbReference>
<dbReference type="SUPFAM" id="SSF47005">
    <property type="entry name" value="Peripheral subunit-binding domain of 2-oxo acid dehydrogenase complex"/>
    <property type="match status" value="1"/>
</dbReference>
<dbReference type="FunFam" id="3.30.559.10:FF:000004">
    <property type="entry name" value="Acetyltransferase component of pyruvate dehydrogenase complex"/>
    <property type="match status" value="1"/>
</dbReference>
<protein>
    <recommendedName>
        <fullName evidence="9">Acetyltransferase component of pyruvate dehydrogenase complex</fullName>
        <ecNumber evidence="9">2.3.1.12</ecNumber>
    </recommendedName>
</protein>
<evidence type="ECO:0000256" key="6">
    <source>
        <dbReference type="ARBA" id="ARBA00023315"/>
    </source>
</evidence>
<dbReference type="PATRIC" id="fig|449.7.peg.2235"/>
<organism evidence="13 14">
    <name type="scientific">Legionella hackeliae</name>
    <dbReference type="NCBI Taxonomy" id="449"/>
    <lineage>
        <taxon>Bacteria</taxon>
        <taxon>Pseudomonadati</taxon>
        <taxon>Pseudomonadota</taxon>
        <taxon>Gammaproteobacteria</taxon>
        <taxon>Legionellales</taxon>
        <taxon>Legionellaceae</taxon>
        <taxon>Legionella</taxon>
    </lineage>
</organism>
<keyword evidence="13" id="KW-0670">Pyruvate</keyword>
<evidence type="ECO:0000256" key="7">
    <source>
        <dbReference type="ARBA" id="ARBA00025211"/>
    </source>
</evidence>
<comment type="catalytic activity">
    <reaction evidence="8 9">
        <text>N(6)-[(R)-dihydrolipoyl]-L-lysyl-[protein] + acetyl-CoA = N(6)-[(R)-S(8)-acetyldihydrolipoyl]-L-lysyl-[protein] + CoA</text>
        <dbReference type="Rhea" id="RHEA:17017"/>
        <dbReference type="Rhea" id="RHEA-COMP:10475"/>
        <dbReference type="Rhea" id="RHEA-COMP:10478"/>
        <dbReference type="ChEBI" id="CHEBI:57287"/>
        <dbReference type="ChEBI" id="CHEBI:57288"/>
        <dbReference type="ChEBI" id="CHEBI:83100"/>
        <dbReference type="ChEBI" id="CHEBI:83111"/>
        <dbReference type="EC" id="2.3.1.12"/>
    </reaction>
</comment>
<dbReference type="InterPro" id="IPR004167">
    <property type="entry name" value="PSBD"/>
</dbReference>
<keyword evidence="3 9" id="KW-0808">Transferase</keyword>
<feature type="compositionally biased region" description="Basic and acidic residues" evidence="10">
    <location>
        <begin position="208"/>
        <end position="222"/>
    </location>
</feature>
<dbReference type="PANTHER" id="PTHR43178">
    <property type="entry name" value="DIHYDROLIPOAMIDE ACETYLTRANSFERASE COMPONENT OF PYRUVATE DEHYDROGENASE COMPLEX"/>
    <property type="match status" value="1"/>
</dbReference>
<dbReference type="AlphaFoldDB" id="A0A0A8UQ96"/>
<evidence type="ECO:0000256" key="4">
    <source>
        <dbReference type="ARBA" id="ARBA00022737"/>
    </source>
</evidence>
<dbReference type="InterPro" id="IPR036625">
    <property type="entry name" value="E3-bd_dom_sf"/>
</dbReference>
<dbReference type="OrthoDB" id="9805770at2"/>
<dbReference type="PROSITE" id="PS50968">
    <property type="entry name" value="BIOTINYL_LIPOYL"/>
    <property type="match status" value="2"/>
</dbReference>
<feature type="domain" description="Peripheral subunit-binding (PSBD)" evidence="12">
    <location>
        <begin position="242"/>
        <end position="279"/>
    </location>
</feature>
<dbReference type="RefSeq" id="WP_045106216.1">
    <property type="nucleotide sequence ID" value="NZ_LN681225.1"/>
</dbReference>
<sequence>MAEIQIKVPDIGGSTDVDVIEVMVKPGDEISSNASLITLESDKASMEIPSPQAGKIKSLQVKVGDKVSEGDVILTLIVDEAESTKSAPESTEVTKQDESEKPKAQESKQTKATSASQRLEVRIPDIGGATDVDVIEIMVTVGQSIEKDQSLITLEGDKATMDIPSPAAGVVENVSVKVGDKVSQNSLVLILKTEQGDIAAEETPTAAEKIESDQEQPREKQASTEVVAVHTLPESTVGSNIPAGPAVRRMAREFGINLAEVKGSGRKARITKEDLQAYVKGRLSEKPATGGFALPTAPVIDFSKFGDIETKPLNKIKRLTGLNVHRSWITIPHVTQFDEADITDLEAFRKSSSEDASLTGYKLTMLAFVTKVVGKALAVYPQFNASLDASGENLIYKKYCNIGIAVETPNGLVVPVIRNVDRLSVAEIAIEMGKLSAKAREKGLMPADMSGGCFTISSLGGIGGTAFTPIVNSPEVAILGLSRSSIKPVYQNGEFKPRLMLPLSLSYDHRVIDGAEAARFTRFIAEALGDIRRILL</sequence>
<dbReference type="FunFam" id="2.40.50.100:FF:000009">
    <property type="entry name" value="Acetyltransferase component of pyruvate dehydrogenase complex"/>
    <property type="match status" value="2"/>
</dbReference>
<dbReference type="NCBIfam" id="TIGR01348">
    <property type="entry name" value="PDHac_trf_long"/>
    <property type="match status" value="1"/>
</dbReference>
<evidence type="ECO:0000256" key="5">
    <source>
        <dbReference type="ARBA" id="ARBA00022823"/>
    </source>
</evidence>
<dbReference type="STRING" id="449.LHA_1896"/>
<feature type="domain" description="Lipoyl-binding" evidence="11">
    <location>
        <begin position="118"/>
        <end position="192"/>
    </location>
</feature>
<comment type="function">
    <text evidence="7">The pyruvate dehydrogenase complex catalyzes the overall conversion of pyruvate to acetyl-CoA and CO(2). It contains multiple copies of three enzymatic components: pyruvate dehydrogenase (E1), dihydrolipoamide acetyltransferase (E2) and lipoamide dehydrogenase (E3).</text>
</comment>
<reference evidence="14" key="1">
    <citation type="submission" date="2014-09" db="EMBL/GenBank/DDBJ databases">
        <authorList>
            <person name="Gomez-Valero L."/>
        </authorList>
    </citation>
    <scope>NUCLEOTIDE SEQUENCE [LARGE SCALE GENOMIC DNA]</scope>
    <source>
        <strain evidence="14">ATCC35250</strain>
    </source>
</reference>
<accession>A0A0A8UQ96</accession>
<feature type="region of interest" description="Disordered" evidence="10">
    <location>
        <begin position="199"/>
        <end position="223"/>
    </location>
</feature>
<dbReference type="KEGG" id="lha:LHA_1896"/>
<dbReference type="InterPro" id="IPR000089">
    <property type="entry name" value="Biotin_lipoyl"/>
</dbReference>
<evidence type="ECO:0000313" key="13">
    <source>
        <dbReference type="EMBL" id="CEK10928.1"/>
    </source>
</evidence>
<keyword evidence="5 9" id="KW-0450">Lipoyl</keyword>
<dbReference type="Pfam" id="PF00364">
    <property type="entry name" value="Biotin_lipoyl"/>
    <property type="match status" value="2"/>
</dbReference>
<dbReference type="GO" id="GO:0006086">
    <property type="term" value="P:pyruvate decarboxylation to acetyl-CoA"/>
    <property type="evidence" value="ECO:0007669"/>
    <property type="project" value="UniProtKB-UniRule"/>
</dbReference>
<dbReference type="HOGENOM" id="CLU_016733_10_0_6"/>
<evidence type="ECO:0000256" key="2">
    <source>
        <dbReference type="ARBA" id="ARBA00011484"/>
    </source>
</evidence>
<dbReference type="InterPro" id="IPR003016">
    <property type="entry name" value="2-oxoA_DH_lipoyl-BS"/>
</dbReference>
<comment type="cofactor">
    <cofactor evidence="9">
        <name>(R)-lipoate</name>
        <dbReference type="ChEBI" id="CHEBI:83088"/>
    </cofactor>
    <text evidence="9">Binds 2 lipoyl cofactors covalently.</text>
</comment>
<dbReference type="Gene3D" id="2.40.50.100">
    <property type="match status" value="2"/>
</dbReference>
<evidence type="ECO:0000259" key="12">
    <source>
        <dbReference type="PROSITE" id="PS51826"/>
    </source>
</evidence>
<dbReference type="Proteomes" id="UP000032803">
    <property type="component" value="Chromosome I"/>
</dbReference>
<dbReference type="GO" id="GO:0045254">
    <property type="term" value="C:pyruvate dehydrogenase complex"/>
    <property type="evidence" value="ECO:0007669"/>
    <property type="project" value="UniProtKB-UniRule"/>
</dbReference>
<evidence type="ECO:0000256" key="9">
    <source>
        <dbReference type="RuleBase" id="RU361137"/>
    </source>
</evidence>
<name>A0A0A8UQ96_LEGHA</name>
<comment type="subunit">
    <text evidence="2 9">Forms a 24-polypeptide structural core with octahedral symmetry.</text>
</comment>
<evidence type="ECO:0000256" key="3">
    <source>
        <dbReference type="ARBA" id="ARBA00022679"/>
    </source>
</evidence>
<dbReference type="GO" id="GO:0004742">
    <property type="term" value="F:dihydrolipoyllysine-residue acetyltransferase activity"/>
    <property type="evidence" value="ECO:0007669"/>
    <property type="project" value="UniProtKB-UniRule"/>
</dbReference>
<dbReference type="InterPro" id="IPR011053">
    <property type="entry name" value="Single_hybrid_motif"/>
</dbReference>
<dbReference type="Pfam" id="PF00198">
    <property type="entry name" value="2-oxoacid_dh"/>
    <property type="match status" value="1"/>
</dbReference>
<feature type="compositionally biased region" description="Basic and acidic residues" evidence="10">
    <location>
        <begin position="92"/>
        <end position="109"/>
    </location>
</feature>
<dbReference type="PROSITE" id="PS51826">
    <property type="entry name" value="PSBD"/>
    <property type="match status" value="1"/>
</dbReference>
<evidence type="ECO:0000313" key="14">
    <source>
        <dbReference type="Proteomes" id="UP000032803"/>
    </source>
</evidence>
<dbReference type="Gene3D" id="4.10.320.10">
    <property type="entry name" value="E3-binding domain"/>
    <property type="match status" value="1"/>
</dbReference>
<dbReference type="EC" id="2.3.1.12" evidence="9"/>
<dbReference type="InterPro" id="IPR001078">
    <property type="entry name" value="2-oxoacid_DH_actylTfrase"/>
</dbReference>
<dbReference type="Pfam" id="PF02817">
    <property type="entry name" value="E3_binding"/>
    <property type="match status" value="1"/>
</dbReference>
<keyword evidence="4" id="KW-0677">Repeat</keyword>
<dbReference type="InterPro" id="IPR023213">
    <property type="entry name" value="CAT-like_dom_sf"/>
</dbReference>
<dbReference type="Gene3D" id="3.30.559.10">
    <property type="entry name" value="Chloramphenicol acetyltransferase-like domain"/>
    <property type="match status" value="1"/>
</dbReference>
<dbReference type="CDD" id="cd06849">
    <property type="entry name" value="lipoyl_domain"/>
    <property type="match status" value="2"/>
</dbReference>
<feature type="region of interest" description="Disordered" evidence="10">
    <location>
        <begin position="83"/>
        <end position="116"/>
    </location>
</feature>
<proteinExistence type="inferred from homology"/>
<evidence type="ECO:0000256" key="1">
    <source>
        <dbReference type="ARBA" id="ARBA00007317"/>
    </source>
</evidence>
<dbReference type="EMBL" id="LN681225">
    <property type="protein sequence ID" value="CEK10928.1"/>
    <property type="molecule type" value="Genomic_DNA"/>
</dbReference>
<dbReference type="PROSITE" id="PS00189">
    <property type="entry name" value="LIPOYL"/>
    <property type="match status" value="2"/>
</dbReference>
<dbReference type="PANTHER" id="PTHR43178:SF2">
    <property type="entry name" value="DIHYDROLIPOYLLYSINE-RESIDUE ACETYLTRANSFERASE COMPONENT OF PYRUVATE DEHYDROGENASE COMPLEX"/>
    <property type="match status" value="1"/>
</dbReference>
<evidence type="ECO:0000259" key="11">
    <source>
        <dbReference type="PROSITE" id="PS50968"/>
    </source>
</evidence>
<dbReference type="SUPFAM" id="SSF52777">
    <property type="entry name" value="CoA-dependent acyltransferases"/>
    <property type="match status" value="1"/>
</dbReference>
<dbReference type="GO" id="GO:0031405">
    <property type="term" value="F:lipoic acid binding"/>
    <property type="evidence" value="ECO:0007669"/>
    <property type="project" value="TreeGrafter"/>
</dbReference>
<dbReference type="SUPFAM" id="SSF51230">
    <property type="entry name" value="Single hybrid motif"/>
    <property type="match status" value="2"/>
</dbReference>
<comment type="similarity">
    <text evidence="1 9">Belongs to the 2-oxoacid dehydrogenase family.</text>
</comment>
<dbReference type="InterPro" id="IPR006256">
    <property type="entry name" value="AcTrfase_Pyrv_DH_cplx"/>
</dbReference>
<dbReference type="GO" id="GO:0005737">
    <property type="term" value="C:cytoplasm"/>
    <property type="evidence" value="ECO:0007669"/>
    <property type="project" value="TreeGrafter"/>
</dbReference>
<feature type="domain" description="Lipoyl-binding" evidence="11">
    <location>
        <begin position="3"/>
        <end position="77"/>
    </location>
</feature>
<keyword evidence="6 9" id="KW-0012">Acyltransferase</keyword>
<evidence type="ECO:0000256" key="10">
    <source>
        <dbReference type="SAM" id="MobiDB-lite"/>
    </source>
</evidence>
<evidence type="ECO:0000256" key="8">
    <source>
        <dbReference type="ARBA" id="ARBA00048370"/>
    </source>
</evidence>